<dbReference type="CDD" id="cd00773">
    <property type="entry name" value="HisRS-like_core"/>
    <property type="match status" value="1"/>
</dbReference>
<dbReference type="Gene3D" id="3.30.930.10">
    <property type="entry name" value="Bira Bifunctional Protein, Domain 2"/>
    <property type="match status" value="1"/>
</dbReference>
<dbReference type="FunFam" id="3.30.930.10:FF:000021">
    <property type="entry name" value="Probable histidine--tRNA ligase, mitochondrial"/>
    <property type="match status" value="1"/>
</dbReference>
<keyword evidence="8" id="KW-0648">Protein biosynthesis</keyword>
<evidence type="ECO:0000256" key="6">
    <source>
        <dbReference type="ARBA" id="ARBA00022741"/>
    </source>
</evidence>
<dbReference type="Gene3D" id="3.40.50.800">
    <property type="entry name" value="Anticodon-binding domain"/>
    <property type="match status" value="1"/>
</dbReference>
<evidence type="ECO:0000256" key="2">
    <source>
        <dbReference type="ARBA" id="ARBA00008226"/>
    </source>
</evidence>
<accession>A0A0F4ZD70</accession>
<evidence type="ECO:0000256" key="9">
    <source>
        <dbReference type="ARBA" id="ARBA00023146"/>
    </source>
</evidence>
<dbReference type="Pfam" id="PF03129">
    <property type="entry name" value="HGTP_anticodon"/>
    <property type="match status" value="1"/>
</dbReference>
<dbReference type="GO" id="GO:0032543">
    <property type="term" value="P:mitochondrial translation"/>
    <property type="evidence" value="ECO:0007669"/>
    <property type="project" value="EnsemblFungi"/>
</dbReference>
<evidence type="ECO:0000313" key="16">
    <source>
        <dbReference type="EMBL" id="KKA28165.1"/>
    </source>
</evidence>
<dbReference type="GO" id="GO:0006427">
    <property type="term" value="P:histidyl-tRNA aminoacylation"/>
    <property type="evidence" value="ECO:0007669"/>
    <property type="project" value="EnsemblFungi"/>
</dbReference>
<evidence type="ECO:0000256" key="13">
    <source>
        <dbReference type="ARBA" id="ARBA00067413"/>
    </source>
</evidence>
<comment type="function">
    <text evidence="12">Catalyzes the aminoacylation of histidyl-tRNA in both the cytoplasm and the mitochondrion.</text>
</comment>
<dbReference type="PROSITE" id="PS50862">
    <property type="entry name" value="AA_TRNA_LIGASE_II"/>
    <property type="match status" value="1"/>
</dbReference>
<comment type="similarity">
    <text evidence="2">Belongs to the class-II aminoacyl-tRNA synthetase family.</text>
</comment>
<dbReference type="OrthoDB" id="1906957at2759"/>
<evidence type="ECO:0000256" key="1">
    <source>
        <dbReference type="ARBA" id="ARBA00004496"/>
    </source>
</evidence>
<keyword evidence="9" id="KW-0030">Aminoacyl-tRNA synthetase</keyword>
<gene>
    <name evidence="16" type="ORF">TD95_004228</name>
</gene>
<evidence type="ECO:0000256" key="3">
    <source>
        <dbReference type="ARBA" id="ARBA00012815"/>
    </source>
</evidence>
<evidence type="ECO:0000256" key="5">
    <source>
        <dbReference type="ARBA" id="ARBA00022598"/>
    </source>
</evidence>
<reference evidence="16 17" key="1">
    <citation type="submission" date="2015-03" db="EMBL/GenBank/DDBJ databases">
        <authorList>
            <person name="Radwan O."/>
            <person name="Al-Naeli F.A."/>
            <person name="Rendon G.A."/>
            <person name="Fields C."/>
        </authorList>
    </citation>
    <scope>NUCLEOTIDE SEQUENCE [LARGE SCALE GENOMIC DNA]</scope>
    <source>
        <strain evidence="16">CR-DP1</strain>
    </source>
</reference>
<feature type="non-terminal residue" evidence="16">
    <location>
        <position position="594"/>
    </location>
</feature>
<protein>
    <recommendedName>
        <fullName evidence="13">Histidine--tRNA ligase, mitochondrial</fullName>
        <ecNumber evidence="3">6.1.1.21</ecNumber>
    </recommendedName>
    <alternativeName>
        <fullName evidence="10">Histidyl-tRNA synthetase</fullName>
    </alternativeName>
</protein>
<comment type="caution">
    <text evidence="16">The sequence shown here is derived from an EMBL/GenBank/DDBJ whole genome shotgun (WGS) entry which is preliminary data.</text>
</comment>
<proteinExistence type="inferred from homology"/>
<keyword evidence="6" id="KW-0547">Nucleotide-binding</keyword>
<dbReference type="InterPro" id="IPR036621">
    <property type="entry name" value="Anticodon-bd_dom_sf"/>
</dbReference>
<evidence type="ECO:0000256" key="4">
    <source>
        <dbReference type="ARBA" id="ARBA00022490"/>
    </source>
</evidence>
<evidence type="ECO:0000256" key="7">
    <source>
        <dbReference type="ARBA" id="ARBA00022840"/>
    </source>
</evidence>
<keyword evidence="7" id="KW-0067">ATP-binding</keyword>
<dbReference type="InterPro" id="IPR045864">
    <property type="entry name" value="aa-tRNA-synth_II/BPL/LPL"/>
</dbReference>
<keyword evidence="17" id="KW-1185">Reference proteome</keyword>
<dbReference type="PANTHER" id="PTHR11476:SF7">
    <property type="entry name" value="HISTIDINE--TRNA LIGASE"/>
    <property type="match status" value="1"/>
</dbReference>
<feature type="domain" description="Aminoacyl-transfer RNA synthetases class-II family profile" evidence="15">
    <location>
        <begin position="72"/>
        <end position="330"/>
    </location>
</feature>
<dbReference type="InterPro" id="IPR041715">
    <property type="entry name" value="HisRS-like_core"/>
</dbReference>
<dbReference type="AlphaFoldDB" id="A0A0F4ZD70"/>
<dbReference type="GO" id="GO:0004821">
    <property type="term" value="F:histidine-tRNA ligase activity"/>
    <property type="evidence" value="ECO:0007669"/>
    <property type="project" value="UniProtKB-EC"/>
</dbReference>
<dbReference type="PANTHER" id="PTHR11476">
    <property type="entry name" value="HISTIDYL-TRNA SYNTHETASE"/>
    <property type="match status" value="1"/>
</dbReference>
<dbReference type="SUPFAM" id="SSF52954">
    <property type="entry name" value="Class II aaRS ABD-related"/>
    <property type="match status" value="1"/>
</dbReference>
<dbReference type="GO" id="GO:0005739">
    <property type="term" value="C:mitochondrion"/>
    <property type="evidence" value="ECO:0007669"/>
    <property type="project" value="EnsemblFungi"/>
</dbReference>
<keyword evidence="4" id="KW-0963">Cytoplasm</keyword>
<dbReference type="GO" id="GO:0005524">
    <property type="term" value="F:ATP binding"/>
    <property type="evidence" value="ECO:0007669"/>
    <property type="project" value="UniProtKB-KW"/>
</dbReference>
<evidence type="ECO:0000256" key="10">
    <source>
        <dbReference type="ARBA" id="ARBA00030619"/>
    </source>
</evidence>
<feature type="compositionally biased region" description="Low complexity" evidence="14">
    <location>
        <begin position="572"/>
        <end position="583"/>
    </location>
</feature>
<dbReference type="InterPro" id="IPR033656">
    <property type="entry name" value="HisRS_anticodon"/>
</dbReference>
<dbReference type="Proteomes" id="UP000033483">
    <property type="component" value="Unassembled WGS sequence"/>
</dbReference>
<dbReference type="Pfam" id="PF13393">
    <property type="entry name" value="tRNA-synt_His"/>
    <property type="match status" value="1"/>
</dbReference>
<evidence type="ECO:0000259" key="15">
    <source>
        <dbReference type="PROSITE" id="PS50862"/>
    </source>
</evidence>
<evidence type="ECO:0000313" key="17">
    <source>
        <dbReference type="Proteomes" id="UP000033483"/>
    </source>
</evidence>
<dbReference type="GO" id="GO:0005829">
    <property type="term" value="C:cytosol"/>
    <property type="evidence" value="ECO:0007669"/>
    <property type="project" value="TreeGrafter"/>
</dbReference>
<dbReference type="EMBL" id="LAEV01001409">
    <property type="protein sequence ID" value="KKA28165.1"/>
    <property type="molecule type" value="Genomic_DNA"/>
</dbReference>
<dbReference type="InterPro" id="IPR006195">
    <property type="entry name" value="aa-tRNA-synth_II"/>
</dbReference>
<name>A0A0F4ZD70_9PEZI</name>
<sequence length="594" mass="65911">MLTTRLKFARTLSRFGLASRLLATFCTPPTASSTAATSNCSPTAPLPFQRHCSIAKSNMGAKQKFELKTPKGTRDWFGTDIAIRDQIFQTITGVFKKHGGVTLDQPVFELKEILTGKYGEDSKLIYDLKDQGGEICSLRYDLTVPFARFLAMNKEIQNIKRYNLSKVYRRDQPAVTKGRMREFYQCDFDIAGTFDPMLPDSEIIRIITEVFNGLGWAGNYTIKLNHRKILDGIFEVCGVPADKIRTISSAVDKLDKAPWAEVRKEMVEEKGLAEEVADKIGEWVVLKGKQELLEKLRANPDLAANASMKAGMDDLDLLFTYLDAFQCLEPVSFDLSLARGLDYYTGLIFEVVTKESRPEIPAGGETAPADKKKKPKKLSEDDDRSADPTVGVGSVAAGGRYDELVGMFSPKSKIPCVGISFGIDRIFSITKARLAAENREVRKTEVDVFVMALGSGLIKERMQVLAQLWDAGINAETLWKNKPRLPNQFKAAEANSVPFACILGEDEIAKGQIKIKEMGLRDGHPEKEGVLVPLANLAQEVKIRIQRKKDIEEIARKAEGLRVVRGIKSEGQQQSETATAMETAEVEGGPEKKE</sequence>
<dbReference type="SUPFAM" id="SSF55681">
    <property type="entry name" value="Class II aaRS and biotin synthetases"/>
    <property type="match status" value="1"/>
</dbReference>
<keyword evidence="5" id="KW-0436">Ligase</keyword>
<feature type="region of interest" description="Disordered" evidence="14">
    <location>
        <begin position="359"/>
        <end position="391"/>
    </location>
</feature>
<dbReference type="FunFam" id="3.40.50.800:FF:000015">
    <property type="entry name" value="Histidyl-tRNA synthetase, mitochondrial"/>
    <property type="match status" value="1"/>
</dbReference>
<dbReference type="CDD" id="cd00859">
    <property type="entry name" value="HisRS_anticodon"/>
    <property type="match status" value="1"/>
</dbReference>
<comment type="subcellular location">
    <subcellularLocation>
        <location evidence="1">Cytoplasm</location>
    </subcellularLocation>
</comment>
<dbReference type="InterPro" id="IPR004154">
    <property type="entry name" value="Anticodon-bd"/>
</dbReference>
<evidence type="ECO:0000256" key="14">
    <source>
        <dbReference type="SAM" id="MobiDB-lite"/>
    </source>
</evidence>
<feature type="region of interest" description="Disordered" evidence="14">
    <location>
        <begin position="567"/>
        <end position="594"/>
    </location>
</feature>
<evidence type="ECO:0000256" key="12">
    <source>
        <dbReference type="ARBA" id="ARBA00058343"/>
    </source>
</evidence>
<dbReference type="GO" id="GO:1990825">
    <property type="term" value="F:sequence-specific mRNA binding"/>
    <property type="evidence" value="ECO:0007669"/>
    <property type="project" value="EnsemblFungi"/>
</dbReference>
<dbReference type="EC" id="6.1.1.21" evidence="3"/>
<evidence type="ECO:0000256" key="11">
    <source>
        <dbReference type="ARBA" id="ARBA00047639"/>
    </source>
</evidence>
<organism evidence="16 17">
    <name type="scientific">Thielaviopsis punctulata</name>
    <dbReference type="NCBI Taxonomy" id="72032"/>
    <lineage>
        <taxon>Eukaryota</taxon>
        <taxon>Fungi</taxon>
        <taxon>Dikarya</taxon>
        <taxon>Ascomycota</taxon>
        <taxon>Pezizomycotina</taxon>
        <taxon>Sordariomycetes</taxon>
        <taxon>Hypocreomycetidae</taxon>
        <taxon>Microascales</taxon>
        <taxon>Ceratocystidaceae</taxon>
        <taxon>Thielaviopsis</taxon>
    </lineage>
</organism>
<evidence type="ECO:0000256" key="8">
    <source>
        <dbReference type="ARBA" id="ARBA00022917"/>
    </source>
</evidence>
<comment type="catalytic activity">
    <reaction evidence="11">
        <text>tRNA(His) + L-histidine + ATP = L-histidyl-tRNA(His) + AMP + diphosphate + H(+)</text>
        <dbReference type="Rhea" id="RHEA:17313"/>
        <dbReference type="Rhea" id="RHEA-COMP:9665"/>
        <dbReference type="Rhea" id="RHEA-COMP:9689"/>
        <dbReference type="ChEBI" id="CHEBI:15378"/>
        <dbReference type="ChEBI" id="CHEBI:30616"/>
        <dbReference type="ChEBI" id="CHEBI:33019"/>
        <dbReference type="ChEBI" id="CHEBI:57595"/>
        <dbReference type="ChEBI" id="CHEBI:78442"/>
        <dbReference type="ChEBI" id="CHEBI:78527"/>
        <dbReference type="ChEBI" id="CHEBI:456215"/>
        <dbReference type="EC" id="6.1.1.21"/>
    </reaction>
</comment>